<dbReference type="Proteomes" id="UP000318126">
    <property type="component" value="Unassembled WGS sequence"/>
</dbReference>
<protein>
    <submittedName>
        <fullName evidence="1">Uncharacterized protein</fullName>
    </submittedName>
</protein>
<sequence>MALVTLSMRYKKQANNGSGFKKDLDESLKTLKAYGYILSPQQQTHIITHATCRVAISDPVKKRRATGVISNIIPTKKTKRGLQRYTIEFSSLMEVTFSIEDFSKHRKGVKVHNNSGNEIK</sequence>
<evidence type="ECO:0000313" key="1">
    <source>
        <dbReference type="EMBL" id="TRY13534.1"/>
    </source>
</evidence>
<gene>
    <name evidence="1" type="ORF">FN961_14935</name>
</gene>
<keyword evidence="2" id="KW-1185">Reference proteome</keyword>
<dbReference type="RefSeq" id="WP_144040980.1">
    <property type="nucleotide sequence ID" value="NZ_BMPL01000011.1"/>
</dbReference>
<comment type="caution">
    <text evidence="1">The sequence shown here is derived from an EMBL/GenBank/DDBJ whole genome shotgun (WGS) entry which is preliminary data.</text>
</comment>
<proteinExistence type="predicted"/>
<accession>A0A553JM28</accession>
<name>A0A553JM28_SHEHA</name>
<dbReference type="EMBL" id="VKGK01000018">
    <property type="protein sequence ID" value="TRY13534.1"/>
    <property type="molecule type" value="Genomic_DNA"/>
</dbReference>
<organism evidence="1 2">
    <name type="scientific">Shewanella hanedai</name>
    <name type="common">Alteromonas hanedai</name>
    <dbReference type="NCBI Taxonomy" id="25"/>
    <lineage>
        <taxon>Bacteria</taxon>
        <taxon>Pseudomonadati</taxon>
        <taxon>Pseudomonadota</taxon>
        <taxon>Gammaproteobacteria</taxon>
        <taxon>Alteromonadales</taxon>
        <taxon>Shewanellaceae</taxon>
        <taxon>Shewanella</taxon>
    </lineage>
</organism>
<evidence type="ECO:0000313" key="2">
    <source>
        <dbReference type="Proteomes" id="UP000318126"/>
    </source>
</evidence>
<dbReference type="AlphaFoldDB" id="A0A553JM28"/>
<reference evidence="2" key="1">
    <citation type="submission" date="2019-07" db="EMBL/GenBank/DDBJ databases">
        <title>Shewanella sp. YLB-08 draft genomic sequence.</title>
        <authorList>
            <person name="Yu L."/>
        </authorList>
    </citation>
    <scope>NUCLEOTIDE SEQUENCE [LARGE SCALE GENOMIC DNA]</scope>
    <source>
        <strain evidence="2">JCM 20706</strain>
    </source>
</reference>